<protein>
    <submittedName>
        <fullName evidence="2">Membrane integrity-associated transporter subunit PqiC</fullName>
    </submittedName>
</protein>
<dbReference type="PROSITE" id="PS51257">
    <property type="entry name" value="PROKAR_LIPOPROTEIN"/>
    <property type="match status" value="1"/>
</dbReference>
<keyword evidence="3" id="KW-1185">Reference proteome</keyword>
<feature type="domain" description="ABC-type transport auxiliary lipoprotein component" evidence="1">
    <location>
        <begin position="37"/>
        <end position="178"/>
    </location>
</feature>
<accession>A0A6B3NVS5</accession>
<dbReference type="EMBL" id="JAAHBU010000065">
    <property type="protein sequence ID" value="NER63514.1"/>
    <property type="molecule type" value="Genomic_DNA"/>
</dbReference>
<evidence type="ECO:0000313" key="2">
    <source>
        <dbReference type="EMBL" id="NER63514.1"/>
    </source>
</evidence>
<sequence>MSAGARTMNPLLKPAILGLALLLAACRGDPVHYHTLVPAQPASADVRTVDVRIEFLSVPPQVDRAQLVVRQGDSGLVVLESEWWGSTLVDEVRSALSGLLNSNAAQVTGLRLEVQRFDSVPGQYALLEARWRLRAISHDNAGPPLRCHSVIRSTAGASLPELVAAQQRNLAQLAGVIARTAAAGRVSCAALAP</sequence>
<dbReference type="Proteomes" id="UP000482634">
    <property type="component" value="Unassembled WGS sequence"/>
</dbReference>
<dbReference type="SUPFAM" id="SSF159594">
    <property type="entry name" value="XCC0632-like"/>
    <property type="match status" value="1"/>
</dbReference>
<proteinExistence type="predicted"/>
<evidence type="ECO:0000259" key="1">
    <source>
        <dbReference type="Pfam" id="PF03886"/>
    </source>
</evidence>
<comment type="caution">
    <text evidence="2">The sequence shown here is derived from an EMBL/GenBank/DDBJ whole genome shotgun (WGS) entry which is preliminary data.</text>
</comment>
<gene>
    <name evidence="2" type="ORF">G3436_05885</name>
</gene>
<organism evidence="2 3">
    <name type="scientific">Pseudomonas brassicae</name>
    <dbReference type="NCBI Taxonomy" id="2708063"/>
    <lineage>
        <taxon>Bacteria</taxon>
        <taxon>Pseudomonadati</taxon>
        <taxon>Pseudomonadota</taxon>
        <taxon>Gammaproteobacteria</taxon>
        <taxon>Pseudomonadales</taxon>
        <taxon>Pseudomonadaceae</taxon>
        <taxon>Pseudomonas</taxon>
    </lineage>
</organism>
<dbReference type="AlphaFoldDB" id="A0A6B3NVS5"/>
<name>A0A6B3NVS5_9PSED</name>
<dbReference type="Gene3D" id="3.40.50.10610">
    <property type="entry name" value="ABC-type transport auxiliary lipoprotein component"/>
    <property type="match status" value="1"/>
</dbReference>
<reference evidence="2 3" key="1">
    <citation type="submission" date="2020-02" db="EMBL/GenBank/DDBJ databases">
        <title>Broccoli isolated Pseudomonas sp.</title>
        <authorList>
            <person name="Fujikawa T."/>
            <person name="Sawada H."/>
        </authorList>
    </citation>
    <scope>NUCLEOTIDE SEQUENCE [LARGE SCALE GENOMIC DNA]</scope>
    <source>
        <strain evidence="2 3">MAFF212427</strain>
    </source>
</reference>
<dbReference type="Pfam" id="PF03886">
    <property type="entry name" value="ABC_trans_aux"/>
    <property type="match status" value="1"/>
</dbReference>
<dbReference type="InterPro" id="IPR005586">
    <property type="entry name" value="ABC_trans_aux"/>
</dbReference>
<evidence type="ECO:0000313" key="3">
    <source>
        <dbReference type="Proteomes" id="UP000482634"/>
    </source>
</evidence>